<organism evidence="2 3">
    <name type="scientific">Ditylenchus dipsaci</name>
    <dbReference type="NCBI Taxonomy" id="166011"/>
    <lineage>
        <taxon>Eukaryota</taxon>
        <taxon>Metazoa</taxon>
        <taxon>Ecdysozoa</taxon>
        <taxon>Nematoda</taxon>
        <taxon>Chromadorea</taxon>
        <taxon>Rhabditida</taxon>
        <taxon>Tylenchina</taxon>
        <taxon>Tylenchomorpha</taxon>
        <taxon>Sphaerularioidea</taxon>
        <taxon>Anguinidae</taxon>
        <taxon>Anguininae</taxon>
        <taxon>Ditylenchus</taxon>
    </lineage>
</organism>
<dbReference type="AlphaFoldDB" id="A0A915D604"/>
<evidence type="ECO:0000259" key="1">
    <source>
        <dbReference type="PROSITE" id="PS51029"/>
    </source>
</evidence>
<sequence>MTKKKAFMVDSGSERKRIVFKDINDKHKFFLCECVEEKSVLWDPSHPEHHLAGPKMSAWLKIDEAFKNVFEDETWTSINTTHRTTKNRVQGKTGDGTEDTEPTWKFWNATSFLRSMKPVTDIQTRISNLGDKSPTEASSHSVGSANACITIFKPFLSPKPL</sequence>
<evidence type="ECO:0000313" key="3">
    <source>
        <dbReference type="WBParaSite" id="jg15934"/>
    </source>
</evidence>
<dbReference type="WBParaSite" id="jg15934">
    <property type="protein sequence ID" value="jg15934"/>
    <property type="gene ID" value="jg15934"/>
</dbReference>
<name>A0A915D604_9BILA</name>
<evidence type="ECO:0000313" key="2">
    <source>
        <dbReference type="Proteomes" id="UP000887574"/>
    </source>
</evidence>
<reference evidence="3" key="1">
    <citation type="submission" date="2022-11" db="UniProtKB">
        <authorList>
            <consortium name="WormBaseParasite"/>
        </authorList>
    </citation>
    <scope>IDENTIFICATION</scope>
</reference>
<dbReference type="Pfam" id="PF10545">
    <property type="entry name" value="MADF_DNA_bdg"/>
    <property type="match status" value="1"/>
</dbReference>
<dbReference type="PROSITE" id="PS51029">
    <property type="entry name" value="MADF"/>
    <property type="match status" value="1"/>
</dbReference>
<dbReference type="InterPro" id="IPR006578">
    <property type="entry name" value="MADF-dom"/>
</dbReference>
<protein>
    <submittedName>
        <fullName evidence="3">MADF domain-containing protein</fullName>
    </submittedName>
</protein>
<keyword evidence="2" id="KW-1185">Reference proteome</keyword>
<feature type="domain" description="MADF" evidence="1">
    <location>
        <begin position="30"/>
        <end position="118"/>
    </location>
</feature>
<dbReference type="Proteomes" id="UP000887574">
    <property type="component" value="Unplaced"/>
</dbReference>
<accession>A0A915D604</accession>
<proteinExistence type="predicted"/>
<dbReference type="SMART" id="SM00595">
    <property type="entry name" value="MADF"/>
    <property type="match status" value="1"/>
</dbReference>